<comment type="catalytic activity">
    <reaction evidence="9">
        <text>DNA(n) + a 2'-deoxyribonucleoside 5'-triphosphate = DNA(n+1) + diphosphate</text>
        <dbReference type="Rhea" id="RHEA:22508"/>
        <dbReference type="Rhea" id="RHEA-COMP:17339"/>
        <dbReference type="Rhea" id="RHEA-COMP:17340"/>
        <dbReference type="ChEBI" id="CHEBI:33019"/>
        <dbReference type="ChEBI" id="CHEBI:61560"/>
        <dbReference type="ChEBI" id="CHEBI:173112"/>
        <dbReference type="EC" id="2.7.7.7"/>
    </reaction>
</comment>
<keyword evidence="5 12" id="KW-0808">Transferase</keyword>
<evidence type="ECO:0000313" key="13">
    <source>
        <dbReference type="Proteomes" id="UP000252357"/>
    </source>
</evidence>
<dbReference type="InterPro" id="IPR011708">
    <property type="entry name" value="DNA_pol3_alpha_NTPase_dom"/>
</dbReference>
<keyword evidence="13" id="KW-1185">Reference proteome</keyword>
<name>A0A368L4I1_9BURK</name>
<dbReference type="GO" id="GO:0003887">
    <property type="term" value="F:DNA-directed DNA polymerase activity"/>
    <property type="evidence" value="ECO:0007669"/>
    <property type="project" value="UniProtKB-KW"/>
</dbReference>
<dbReference type="EC" id="2.7.7.7" evidence="2"/>
<dbReference type="Gene3D" id="1.10.150.870">
    <property type="match status" value="1"/>
</dbReference>
<evidence type="ECO:0000256" key="3">
    <source>
        <dbReference type="ARBA" id="ARBA00019114"/>
    </source>
</evidence>
<dbReference type="OrthoDB" id="9803237at2"/>
<proteinExistence type="predicted"/>
<dbReference type="Gene3D" id="1.10.10.1600">
    <property type="entry name" value="Bacterial DNA polymerase III alpha subunit, thumb domain"/>
    <property type="match status" value="1"/>
</dbReference>
<comment type="subcellular location">
    <subcellularLocation>
        <location evidence="1">Cytoplasm</location>
    </subcellularLocation>
</comment>
<reference evidence="12 13" key="1">
    <citation type="journal article" date="2018" name="Int. J. Syst. Evol. Microbiol.">
        <title>Parvibium lacunae gen. nov., sp. nov., a new member of the family Alcaligenaceae isolated from a freshwater pond.</title>
        <authorList>
            <person name="Chen W.M."/>
            <person name="Xie P.B."/>
            <person name="Hsu M.Y."/>
            <person name="Sheu S.Y."/>
        </authorList>
    </citation>
    <scope>NUCLEOTIDE SEQUENCE [LARGE SCALE GENOMIC DNA]</scope>
    <source>
        <strain evidence="12 13">KMB9</strain>
    </source>
</reference>
<dbReference type="InterPro" id="IPR004013">
    <property type="entry name" value="PHP_dom"/>
</dbReference>
<evidence type="ECO:0000256" key="9">
    <source>
        <dbReference type="ARBA" id="ARBA00049244"/>
    </source>
</evidence>
<dbReference type="GO" id="GO:0003676">
    <property type="term" value="F:nucleic acid binding"/>
    <property type="evidence" value="ECO:0007669"/>
    <property type="project" value="InterPro"/>
</dbReference>
<dbReference type="InterPro" id="IPR048472">
    <property type="entry name" value="DNA_pol_IIIA_C"/>
</dbReference>
<evidence type="ECO:0000256" key="10">
    <source>
        <dbReference type="SAM" id="MobiDB-lite"/>
    </source>
</evidence>
<dbReference type="Gene3D" id="3.20.20.140">
    <property type="entry name" value="Metal-dependent hydrolases"/>
    <property type="match status" value="1"/>
</dbReference>
<protein>
    <recommendedName>
        <fullName evidence="3">DNA polymerase III subunit alpha</fullName>
        <ecNumber evidence="2">2.7.7.7</ecNumber>
    </recommendedName>
</protein>
<dbReference type="RefSeq" id="WP_114402508.1">
    <property type="nucleotide sequence ID" value="NZ_QPGB01000002.1"/>
</dbReference>
<dbReference type="SMART" id="SM00481">
    <property type="entry name" value="POLIIIAc"/>
    <property type="match status" value="1"/>
</dbReference>
<dbReference type="InterPro" id="IPR029460">
    <property type="entry name" value="DNAPol_HHH"/>
</dbReference>
<dbReference type="InterPro" id="IPR003141">
    <property type="entry name" value="Pol/His_phosphatase_N"/>
</dbReference>
<keyword evidence="6 12" id="KW-0548">Nucleotidyltransferase</keyword>
<organism evidence="12 13">
    <name type="scientific">Parvibium lacunae</name>
    <dbReference type="NCBI Taxonomy" id="1888893"/>
    <lineage>
        <taxon>Bacteria</taxon>
        <taxon>Pseudomonadati</taxon>
        <taxon>Pseudomonadota</taxon>
        <taxon>Betaproteobacteria</taxon>
        <taxon>Burkholderiales</taxon>
        <taxon>Alcaligenaceae</taxon>
        <taxon>Parvibium</taxon>
    </lineage>
</organism>
<dbReference type="CDD" id="cd07433">
    <property type="entry name" value="PHP_PolIIIA_DnaE1"/>
    <property type="match status" value="1"/>
</dbReference>
<evidence type="ECO:0000313" key="12">
    <source>
        <dbReference type="EMBL" id="RCS58425.1"/>
    </source>
</evidence>
<dbReference type="Gene3D" id="2.40.50.140">
    <property type="entry name" value="Nucleic acid-binding proteins"/>
    <property type="match status" value="1"/>
</dbReference>
<evidence type="ECO:0000256" key="7">
    <source>
        <dbReference type="ARBA" id="ARBA00022705"/>
    </source>
</evidence>
<evidence type="ECO:0000256" key="1">
    <source>
        <dbReference type="ARBA" id="ARBA00004496"/>
    </source>
</evidence>
<keyword evidence="8" id="KW-0239">DNA-directed DNA polymerase</keyword>
<dbReference type="InterPro" id="IPR040982">
    <property type="entry name" value="DNA_pol3_finger"/>
</dbReference>
<feature type="domain" description="Polymerase/histidinol phosphatase N-terminal" evidence="11">
    <location>
        <begin position="13"/>
        <end position="80"/>
    </location>
</feature>
<dbReference type="GO" id="GO:0005737">
    <property type="term" value="C:cytoplasm"/>
    <property type="evidence" value="ECO:0007669"/>
    <property type="project" value="UniProtKB-SubCell"/>
</dbReference>
<comment type="caution">
    <text evidence="12">The sequence shown here is derived from an EMBL/GenBank/DDBJ whole genome shotgun (WGS) entry which is preliminary data.</text>
</comment>
<evidence type="ECO:0000256" key="5">
    <source>
        <dbReference type="ARBA" id="ARBA00022679"/>
    </source>
</evidence>
<dbReference type="CDD" id="cd04485">
    <property type="entry name" value="DnaE_OBF"/>
    <property type="match status" value="1"/>
</dbReference>
<dbReference type="NCBIfam" id="TIGR00594">
    <property type="entry name" value="polc"/>
    <property type="match status" value="1"/>
</dbReference>
<evidence type="ECO:0000256" key="8">
    <source>
        <dbReference type="ARBA" id="ARBA00022932"/>
    </source>
</evidence>
<dbReference type="PANTHER" id="PTHR32294:SF0">
    <property type="entry name" value="DNA POLYMERASE III SUBUNIT ALPHA"/>
    <property type="match status" value="1"/>
</dbReference>
<evidence type="ECO:0000259" key="11">
    <source>
        <dbReference type="SMART" id="SM00481"/>
    </source>
</evidence>
<feature type="compositionally biased region" description="Basic and acidic residues" evidence="10">
    <location>
        <begin position="934"/>
        <end position="948"/>
    </location>
</feature>
<sequence>MIASQSPAPIQFVHLRCHSEFSVVDGIVRIGDLVKKAAADNMPAVALTDVSNLFGMVKFYRAARGKGVKPIVGADVWITNEADRDKPFRGLLLVKNKSGYLQLCALLSRAFLENTWRDRAEIKFSWFEEMGCKGLIALSGAQHGEVGMALAAGNQAGAKAAAERWAAQFRASFYLEIQRYGQAGAEVAVHDTVALATQLHLPVVATHPIQFLQPEDYRAHEARVCIADGEILSNPRRNKRFTADQYVKTQAEMATLFADVPSALQNTVEIAKRCNLTLELGKPKLPLFPTPDGMSLDDYLRHLSNEGLQKRLLQLYPNPADREAKREEYESRLKLECDTIIQMGFPGYFLIVQDFINWAKRNGVPVGPGRGSGAGSLVAFSLGITDLDPLPYDLLFERFLNPERVSMPDFDIDFCQDGRDRVIDYVKEAYGRDAVSQIATFGTLGAKAVIRDCGRVLDLPYGYCDSLSKLIPHSPTDPWDLERALKDEPQFKERFDTEDEAREIVELARPLEGLTRNIGMHAGGVLIAPGKLTDFCPLYCAPGTDSVVSQYDKDDVEAVGLVKFDFLGLRNLTIVDWAVRYIHRLGSQPTDWTLDALNGFDDPAAYRLLSDGNTTAVFQLESRGMKELLKKLKPSVFEDIIAVLALYRPGPLGSGMVDDFILRKHGKAEADYFHPALEPVLKPTYGVIVYQEQVMLISQVIGGYTLGGADLLRRAMGKKKPEEMAKHRGIFTEGAQKGGFDTNLATKLFDLMEKFAEYGFNKSHTAAYAVVAYQTAWLKAHHPAEFMAATLSSDMDDTDKVKIFVEDALTSCDLTVLPPDVNASEYRFVPVDARTIRYGLGAIKGTGENAVNAIIAAREEKPFTDLFDFCIRVDKRQVNRRTIEALIRGGAFDTLNDDRATLLATVERAMAAAEQAERSAGQGGLFDGGGEDDGPSHNGHEYVRAPRFSEREKLQQEKTALGFYLSGHLFSAYAPEVRRFARAKLADIRPARDPQTLAGIVVTVRTQMGKRGKMAFALLDDGSDQLEVSIFADAYDKYRAYLREDELVVIQGKVSEDTYSGGMRVVVDKVMDVAAARANYARGLLLELDAAGKVPTTPAQLKSWLQPHCAALTNNAEEGCPVLVRFHNGQALCELQLGPAWRIRPHDDLLLHLRSKLGDNAVQLKY</sequence>
<dbReference type="Pfam" id="PF20914">
    <property type="entry name" value="DNA_pol_IIIA_C"/>
    <property type="match status" value="1"/>
</dbReference>
<dbReference type="SUPFAM" id="SSF160975">
    <property type="entry name" value="AF1531-like"/>
    <property type="match status" value="1"/>
</dbReference>
<feature type="region of interest" description="Disordered" evidence="10">
    <location>
        <begin position="919"/>
        <end position="948"/>
    </location>
</feature>
<dbReference type="InterPro" id="IPR012340">
    <property type="entry name" value="NA-bd_OB-fold"/>
</dbReference>
<accession>A0A368L4I1</accession>
<dbReference type="Pfam" id="PF02811">
    <property type="entry name" value="PHP"/>
    <property type="match status" value="1"/>
</dbReference>
<dbReference type="InterPro" id="IPR004805">
    <property type="entry name" value="DnaE2/DnaE/PolC"/>
</dbReference>
<evidence type="ECO:0000256" key="4">
    <source>
        <dbReference type="ARBA" id="ARBA00022490"/>
    </source>
</evidence>
<dbReference type="Proteomes" id="UP000252357">
    <property type="component" value="Unassembled WGS sequence"/>
</dbReference>
<keyword evidence="4" id="KW-0963">Cytoplasm</keyword>
<dbReference type="Pfam" id="PF14579">
    <property type="entry name" value="HHH_6"/>
    <property type="match status" value="1"/>
</dbReference>
<dbReference type="SUPFAM" id="SSF89550">
    <property type="entry name" value="PHP domain-like"/>
    <property type="match status" value="1"/>
</dbReference>
<dbReference type="InterPro" id="IPR049821">
    <property type="entry name" value="PolIIIA_DnaE1_PHP"/>
</dbReference>
<dbReference type="Pfam" id="PF17657">
    <property type="entry name" value="DNA_pol3_finger"/>
    <property type="match status" value="1"/>
</dbReference>
<gene>
    <name evidence="12" type="ORF">DU000_06325</name>
</gene>
<dbReference type="AlphaFoldDB" id="A0A368L4I1"/>
<dbReference type="InterPro" id="IPR004365">
    <property type="entry name" value="NA-bd_OB_tRNA"/>
</dbReference>
<dbReference type="GO" id="GO:0008408">
    <property type="term" value="F:3'-5' exonuclease activity"/>
    <property type="evidence" value="ECO:0007669"/>
    <property type="project" value="InterPro"/>
</dbReference>
<dbReference type="EMBL" id="QPGB01000002">
    <property type="protein sequence ID" value="RCS58425.1"/>
    <property type="molecule type" value="Genomic_DNA"/>
</dbReference>
<dbReference type="Pfam" id="PF07733">
    <property type="entry name" value="DNA_pol3_alpha"/>
    <property type="match status" value="1"/>
</dbReference>
<dbReference type="InterPro" id="IPR016195">
    <property type="entry name" value="Pol/histidinol_Pase-like"/>
</dbReference>
<dbReference type="PANTHER" id="PTHR32294">
    <property type="entry name" value="DNA POLYMERASE III SUBUNIT ALPHA"/>
    <property type="match status" value="1"/>
</dbReference>
<dbReference type="InterPro" id="IPR041931">
    <property type="entry name" value="DNA_pol3_alpha_thumb_dom"/>
</dbReference>
<keyword evidence="7" id="KW-0235">DNA replication</keyword>
<evidence type="ECO:0000256" key="6">
    <source>
        <dbReference type="ARBA" id="ARBA00022695"/>
    </source>
</evidence>
<dbReference type="NCBIfam" id="NF004226">
    <property type="entry name" value="PRK05673.1"/>
    <property type="match status" value="1"/>
</dbReference>
<evidence type="ECO:0000256" key="2">
    <source>
        <dbReference type="ARBA" id="ARBA00012417"/>
    </source>
</evidence>
<dbReference type="GO" id="GO:0006260">
    <property type="term" value="P:DNA replication"/>
    <property type="evidence" value="ECO:0007669"/>
    <property type="project" value="UniProtKB-KW"/>
</dbReference>
<dbReference type="Pfam" id="PF01336">
    <property type="entry name" value="tRNA_anti-codon"/>
    <property type="match status" value="1"/>
</dbReference>